<dbReference type="InterPro" id="IPR051315">
    <property type="entry name" value="Bact_Chemotaxis_CheA"/>
</dbReference>
<evidence type="ECO:0000313" key="4">
    <source>
        <dbReference type="EMBL" id="ETR65343.1"/>
    </source>
</evidence>
<dbReference type="PROSITE" id="PS50894">
    <property type="entry name" value="HPT"/>
    <property type="match status" value="1"/>
</dbReference>
<evidence type="ECO:0000256" key="1">
    <source>
        <dbReference type="PROSITE-ProRule" id="PRU00110"/>
    </source>
</evidence>
<dbReference type="EMBL" id="ATBP01002916">
    <property type="protein sequence ID" value="ETR65343.1"/>
    <property type="molecule type" value="Genomic_DNA"/>
</dbReference>
<feature type="domain" description="HPt" evidence="3">
    <location>
        <begin position="1"/>
        <end position="106"/>
    </location>
</feature>
<keyword evidence="1" id="KW-0597">Phosphoprotein</keyword>
<feature type="non-terminal residue" evidence="4">
    <location>
        <position position="296"/>
    </location>
</feature>
<protein>
    <submittedName>
        <fullName evidence="4">Hpt domain protein</fullName>
    </submittedName>
</protein>
<dbReference type="PANTHER" id="PTHR43395:SF1">
    <property type="entry name" value="CHEMOTAXIS PROTEIN CHEA"/>
    <property type="match status" value="1"/>
</dbReference>
<dbReference type="PANTHER" id="PTHR43395">
    <property type="entry name" value="SENSOR HISTIDINE KINASE CHEA"/>
    <property type="match status" value="1"/>
</dbReference>
<proteinExistence type="predicted"/>
<organism evidence="4 5">
    <name type="scientific">Candidatus Magnetoglobus multicellularis str. Araruama</name>
    <dbReference type="NCBI Taxonomy" id="890399"/>
    <lineage>
        <taxon>Bacteria</taxon>
        <taxon>Pseudomonadati</taxon>
        <taxon>Thermodesulfobacteriota</taxon>
        <taxon>Desulfobacteria</taxon>
        <taxon>Desulfobacterales</taxon>
        <taxon>Desulfobacteraceae</taxon>
        <taxon>Candidatus Magnetoglobus</taxon>
    </lineage>
</organism>
<name>A0A1V1NS03_9BACT</name>
<dbReference type="InterPro" id="IPR008207">
    <property type="entry name" value="Sig_transdc_His_kin_Hpt_dom"/>
</dbReference>
<dbReference type="AlphaFoldDB" id="A0A1V1NS03"/>
<feature type="modified residue" description="Phosphohistidine" evidence="1">
    <location>
        <position position="49"/>
    </location>
</feature>
<feature type="region of interest" description="Disordered" evidence="2">
    <location>
        <begin position="254"/>
        <end position="296"/>
    </location>
</feature>
<reference evidence="5" key="1">
    <citation type="submission" date="2012-11" db="EMBL/GenBank/DDBJ databases">
        <authorList>
            <person name="Lucero-Rivera Y.E."/>
            <person name="Tovar-Ramirez D."/>
        </authorList>
    </citation>
    <scope>NUCLEOTIDE SEQUENCE [LARGE SCALE GENOMIC DNA]</scope>
    <source>
        <strain evidence="5">Araruama</strain>
    </source>
</reference>
<evidence type="ECO:0000259" key="3">
    <source>
        <dbReference type="PROSITE" id="PS50894"/>
    </source>
</evidence>
<dbReference type="SMART" id="SM00073">
    <property type="entry name" value="HPT"/>
    <property type="match status" value="1"/>
</dbReference>
<dbReference type="Pfam" id="PF01627">
    <property type="entry name" value="Hpt"/>
    <property type="match status" value="1"/>
</dbReference>
<dbReference type="CDD" id="cd00088">
    <property type="entry name" value="HPT"/>
    <property type="match status" value="1"/>
</dbReference>
<dbReference type="InterPro" id="IPR036641">
    <property type="entry name" value="HPT_dom_sf"/>
</dbReference>
<comment type="caution">
    <text evidence="4">The sequence shown here is derived from an EMBL/GenBank/DDBJ whole genome shotgun (WGS) entry which is preliminary data.</text>
</comment>
<evidence type="ECO:0000256" key="2">
    <source>
        <dbReference type="SAM" id="MobiDB-lite"/>
    </source>
</evidence>
<dbReference type="Proteomes" id="UP000189670">
    <property type="component" value="Unassembled WGS sequence"/>
</dbReference>
<evidence type="ECO:0000313" key="5">
    <source>
        <dbReference type="Proteomes" id="UP000189670"/>
    </source>
</evidence>
<dbReference type="GO" id="GO:0004672">
    <property type="term" value="F:protein kinase activity"/>
    <property type="evidence" value="ECO:0007669"/>
    <property type="project" value="UniProtKB-ARBA"/>
</dbReference>
<accession>A0A1V1NS03</accession>
<sequence length="296" mass="33181">MMIDDETLQVYVEESEEHLADIEKDLLTIEEMGSDIDENLVNKVFRAAHSIKGGAGFMGLNGIKELSHKLENVLGLIREKEMTPTSEVVSVLLTGFDRLNELMENVNASNEMDISSQANALENLTNSSLSQEDKESVDRTVDISLPNGQVIFQICEFDMKQARKGGKFVYLVEYDLIHDIHYKNKTPLDIITKIQQSGMLIESKVDINSVGTLDDDAINRIPFYALHASIIEPDLIADVLELDSKYVHILSDDDDVEADTAPKTPQIEHSPEPESIKQKNPNQRRHQTASPTFKSV</sequence>
<dbReference type="GO" id="GO:0000160">
    <property type="term" value="P:phosphorelay signal transduction system"/>
    <property type="evidence" value="ECO:0007669"/>
    <property type="project" value="InterPro"/>
</dbReference>
<dbReference type="SUPFAM" id="SSF47226">
    <property type="entry name" value="Histidine-containing phosphotransfer domain, HPT domain"/>
    <property type="match status" value="1"/>
</dbReference>
<gene>
    <name evidence="4" type="ORF">OMM_14400</name>
</gene>
<dbReference type="Gene3D" id="1.20.120.160">
    <property type="entry name" value="HPT domain"/>
    <property type="match status" value="1"/>
</dbReference>